<dbReference type="Proteomes" id="UP000189462">
    <property type="component" value="Unassembled WGS sequence"/>
</dbReference>
<evidence type="ECO:0000313" key="4">
    <source>
        <dbReference type="EMBL" id="OOG23374.1"/>
    </source>
</evidence>
<protein>
    <recommendedName>
        <fullName evidence="1">Ubiquinone biosynthesis accessory factor UbiJ</fullName>
    </recommendedName>
</protein>
<dbReference type="AlphaFoldDB" id="A0A1V3NEE9"/>
<dbReference type="RefSeq" id="WP_077279310.1">
    <property type="nucleotide sequence ID" value="NZ_MVBK01000067.1"/>
</dbReference>
<keyword evidence="1" id="KW-0831">Ubiquinone biosynthesis</keyword>
<evidence type="ECO:0000313" key="5">
    <source>
        <dbReference type="Proteomes" id="UP000189462"/>
    </source>
</evidence>
<comment type="pathway">
    <text evidence="1">Cofactor biosynthesis; ubiquinone biosynthesis.</text>
</comment>
<dbReference type="GO" id="GO:0006744">
    <property type="term" value="P:ubiquinone biosynthetic process"/>
    <property type="evidence" value="ECO:0007669"/>
    <property type="project" value="UniProtKB-UniRule"/>
</dbReference>
<dbReference type="Pfam" id="PF02036">
    <property type="entry name" value="SCP2"/>
    <property type="match status" value="1"/>
</dbReference>
<feature type="coiled-coil region" evidence="2">
    <location>
        <begin position="174"/>
        <end position="201"/>
    </location>
</feature>
<proteinExistence type="inferred from homology"/>
<dbReference type="STRING" id="108003.B1C78_11540"/>
<dbReference type="EMBL" id="MVBK01000067">
    <property type="protein sequence ID" value="OOG23374.1"/>
    <property type="molecule type" value="Genomic_DNA"/>
</dbReference>
<keyword evidence="1" id="KW-0963">Cytoplasm</keyword>
<organism evidence="4 5">
    <name type="scientific">Thioalkalivibrio denitrificans</name>
    <dbReference type="NCBI Taxonomy" id="108003"/>
    <lineage>
        <taxon>Bacteria</taxon>
        <taxon>Pseudomonadati</taxon>
        <taxon>Pseudomonadota</taxon>
        <taxon>Gammaproteobacteria</taxon>
        <taxon>Chromatiales</taxon>
        <taxon>Ectothiorhodospiraceae</taxon>
        <taxon>Thioalkalivibrio</taxon>
    </lineage>
</organism>
<gene>
    <name evidence="1" type="primary">ubiJ</name>
    <name evidence="4" type="ORF">B1C78_11540</name>
</gene>
<name>A0A1V3NEE9_9GAMM</name>
<evidence type="ECO:0000256" key="2">
    <source>
        <dbReference type="SAM" id="Coils"/>
    </source>
</evidence>
<dbReference type="SUPFAM" id="SSF55718">
    <property type="entry name" value="SCP-like"/>
    <property type="match status" value="1"/>
</dbReference>
<reference evidence="4 5" key="1">
    <citation type="submission" date="2017-02" db="EMBL/GenBank/DDBJ databases">
        <title>Genomic diversity within the haloalkaliphilic genus Thioalkalivibrio.</title>
        <authorList>
            <person name="Ahn A.-C."/>
            <person name="Meier-Kolthoff J."/>
            <person name="Overmars L."/>
            <person name="Richter M."/>
            <person name="Woyke T."/>
            <person name="Sorokin D.Y."/>
            <person name="Muyzer G."/>
        </authorList>
    </citation>
    <scope>NUCLEOTIDE SEQUENCE [LARGE SCALE GENOMIC DNA]</scope>
    <source>
        <strain evidence="4 5">ALJD</strain>
    </source>
</reference>
<dbReference type="InterPro" id="IPR003033">
    <property type="entry name" value="SCP2_sterol-bd_dom"/>
</dbReference>
<comment type="subcellular location">
    <subcellularLocation>
        <location evidence="1">Cytoplasm</location>
    </subcellularLocation>
</comment>
<comment type="similarity">
    <text evidence="1">Belongs to the UbiJ family.</text>
</comment>
<feature type="domain" description="SCP2" evidence="3">
    <location>
        <begin position="17"/>
        <end position="112"/>
    </location>
</feature>
<dbReference type="OrthoDB" id="9796077at2"/>
<keyword evidence="5" id="KW-1185">Reference proteome</keyword>
<dbReference type="PANTHER" id="PTHR38693:SF1">
    <property type="entry name" value="UBIQUINONE BIOSYNTHESIS ACCESSORY FACTOR UBIJ"/>
    <property type="match status" value="1"/>
</dbReference>
<comment type="function">
    <text evidence="1">Required for ubiquinone (coenzyme Q) biosynthesis. Binds hydrophobic ubiquinone biosynthetic intermediates via its SCP2 domain and is essential for the stability of the Ubi complex. May constitute a docking platform where Ubi enzymes assemble and access their SCP2-bound polyprenyl substrates.</text>
</comment>
<dbReference type="InterPro" id="IPR038989">
    <property type="entry name" value="UbiJ"/>
</dbReference>
<comment type="caution">
    <text evidence="4">The sequence shown here is derived from an EMBL/GenBank/DDBJ whole genome shotgun (WGS) entry which is preliminary data.</text>
</comment>
<evidence type="ECO:0000256" key="1">
    <source>
        <dbReference type="HAMAP-Rule" id="MF_02215"/>
    </source>
</evidence>
<dbReference type="UniPathway" id="UPA00232"/>
<dbReference type="PANTHER" id="PTHR38693">
    <property type="entry name" value="UBIQUINONE BIOSYNTHESIS PROTEIN UBIJ"/>
    <property type="match status" value="1"/>
</dbReference>
<sequence>MDMSALAGFTAALERALNRYLDLDPDSRARLAALGGGVVALHLEGPGQTLYFIPGDDRLQVSLHFDGRPDTLIAGSPLALARLGMAGDTTRLPEGVRLEGDARLGQQFRDLLRGVDLDWEEWLSRLTGDLLAHQLGEAVRAFTGWARHAGDSLRRDTGEYLREESGVLPTRDEVDAFMDDVDRLREDLDRLEARVRKLERGSGEAPT</sequence>
<dbReference type="GO" id="GO:0005737">
    <property type="term" value="C:cytoplasm"/>
    <property type="evidence" value="ECO:0007669"/>
    <property type="project" value="UniProtKB-SubCell"/>
</dbReference>
<keyword evidence="2" id="KW-0175">Coiled coil</keyword>
<dbReference type="InterPro" id="IPR036527">
    <property type="entry name" value="SCP2_sterol-bd_dom_sf"/>
</dbReference>
<dbReference type="HAMAP" id="MF_02215">
    <property type="entry name" value="UbiJ"/>
    <property type="match status" value="1"/>
</dbReference>
<evidence type="ECO:0000259" key="3">
    <source>
        <dbReference type="Pfam" id="PF02036"/>
    </source>
</evidence>
<accession>A0A1V3NEE9</accession>